<dbReference type="Proteomes" id="UP000196573">
    <property type="component" value="Unassembled WGS sequence"/>
</dbReference>
<dbReference type="PANTHER" id="PTHR34384:SF6">
    <property type="entry name" value="STAPHYLOFERRIN B SYNTHASE"/>
    <property type="match status" value="1"/>
</dbReference>
<evidence type="ECO:0000313" key="5">
    <source>
        <dbReference type="Proteomes" id="UP000196573"/>
    </source>
</evidence>
<evidence type="ECO:0000259" key="3">
    <source>
        <dbReference type="Pfam" id="PF06276"/>
    </source>
</evidence>
<dbReference type="RefSeq" id="WP_087111265.1">
    <property type="nucleotide sequence ID" value="NZ_CBCSCN010000007.1"/>
</dbReference>
<dbReference type="PANTHER" id="PTHR34384">
    <property type="entry name" value="L-2,3-DIAMINOPROPANOATE--CITRATE LIGASE"/>
    <property type="match status" value="1"/>
</dbReference>
<dbReference type="Gene3D" id="6.10.250.3370">
    <property type="match status" value="1"/>
</dbReference>
<dbReference type="Gene3D" id="1.10.510.40">
    <property type="match status" value="1"/>
</dbReference>
<dbReference type="EC" id="6.3.2.39" evidence="4"/>
<evidence type="ECO:0000256" key="1">
    <source>
        <dbReference type="ARBA" id="ARBA00004924"/>
    </source>
</evidence>
<dbReference type="Pfam" id="PF06276">
    <property type="entry name" value="FhuF"/>
    <property type="match status" value="1"/>
</dbReference>
<keyword evidence="5" id="KW-1185">Reference proteome</keyword>
<accession>A0A1X7ALL2</accession>
<sequence>MTDINRPAVENRTLWEQANRAMLAKSIAELNWEELITPRCIANNQWRLSLESDVLYRFSAWRNIWGQLVIDPNSVSRFPGLSGCCARQFYIDAQKELGMSDATLGNLLEELANTLMADCQRLAKHTLPASRLIQLTDDDLQVYLDGHPKISANKGRLGWGLDEFEQYGTEAGAKVQLLWLAAHRQKCQLALSSNVREQDLYKALLTQEEFQRLEQAMEAQSVTRQDYLLIPVHPWQWSHKLATHFAAELANKNLICLGAFGDGMQPLQSLRTLANAERPEQHHIKLPLTILNTSCYRGIPGRYITAGPVISEWLSGLAKNDTTLAKSRLIVLQEPAGAFYPHPLYEQINNAPYRFQEMLGCIWRESVASHLAAEENSVLMSALFQKDSHGYPLICEYIHQSGLSTEDWLERLFTATVIPLYHLMCRYGIGLVAHGQNITLVLKDGVPERMAIKDFQGDLRLTENNYPEQEGLPDAIKEILGRLPEKYLVHDLLTGHFVTVLRFISTALAEQNFAELRFYRCLGNVINHYQSAHPELNERFKLFDLLMPDIERICLHRVRFQQGYDDSAERPLPALGTPLKNPLFLAQHEDSPHQTSKDIAS</sequence>
<feature type="domain" description="Aerobactin siderophore biosynthesis IucA/IucC-like C-terminal" evidence="3">
    <location>
        <begin position="406"/>
        <end position="564"/>
    </location>
</feature>
<comment type="pathway">
    <text evidence="1">Siderophore biosynthesis.</text>
</comment>
<dbReference type="GO" id="GO:0019290">
    <property type="term" value="P:siderophore biosynthetic process"/>
    <property type="evidence" value="ECO:0007669"/>
    <property type="project" value="InterPro"/>
</dbReference>
<dbReference type="InterPro" id="IPR037455">
    <property type="entry name" value="LucA/IucC-like"/>
</dbReference>
<evidence type="ECO:0000313" key="4">
    <source>
        <dbReference type="EMBL" id="SMA48962.1"/>
    </source>
</evidence>
<gene>
    <name evidence="4" type="primary">iucC</name>
    <name evidence="4" type="ORF">EHSB41UT_02970</name>
</gene>
<dbReference type="Pfam" id="PF04183">
    <property type="entry name" value="IucA_IucC"/>
    <property type="match status" value="1"/>
</dbReference>
<dbReference type="GO" id="GO:0016881">
    <property type="term" value="F:acid-amino acid ligase activity"/>
    <property type="evidence" value="ECO:0007669"/>
    <property type="project" value="UniProtKB-ARBA"/>
</dbReference>
<evidence type="ECO:0000259" key="2">
    <source>
        <dbReference type="Pfam" id="PF04183"/>
    </source>
</evidence>
<name>A0A1X7ALL2_9GAMM</name>
<proteinExistence type="predicted"/>
<dbReference type="InterPro" id="IPR007310">
    <property type="entry name" value="Aerobactin_biosyn_IucA/IucC_N"/>
</dbReference>
<dbReference type="InterPro" id="IPR022770">
    <property type="entry name" value="IucA/IucC-like_C"/>
</dbReference>
<dbReference type="AlphaFoldDB" id="A0A1X7ALL2"/>
<dbReference type="OrthoDB" id="495728at2"/>
<dbReference type="EMBL" id="FWPT01000007">
    <property type="protein sequence ID" value="SMA48962.1"/>
    <property type="molecule type" value="Genomic_DNA"/>
</dbReference>
<reference evidence="4 5" key="1">
    <citation type="submission" date="2017-03" db="EMBL/GenBank/DDBJ databases">
        <authorList>
            <person name="Afonso C.L."/>
            <person name="Miller P.J."/>
            <person name="Scott M.A."/>
            <person name="Spackman E."/>
            <person name="Goraichik I."/>
            <person name="Dimitrov K.M."/>
            <person name="Suarez D.L."/>
            <person name="Swayne D.E."/>
        </authorList>
    </citation>
    <scope>NUCLEOTIDE SEQUENCE [LARGE SCALE GENOMIC DNA]</scope>
    <source>
        <strain evidence="4">SB41UT1</strain>
    </source>
</reference>
<protein>
    <submittedName>
        <fullName evidence="4">Aerobactin synthase</fullName>
        <ecNumber evidence="4">6.3.2.39</ecNumber>
    </submittedName>
</protein>
<keyword evidence="4" id="KW-0436">Ligase</keyword>
<organism evidence="4 5">
    <name type="scientific">Parendozoicomonas haliclonae</name>
    <dbReference type="NCBI Taxonomy" id="1960125"/>
    <lineage>
        <taxon>Bacteria</taxon>
        <taxon>Pseudomonadati</taxon>
        <taxon>Pseudomonadota</taxon>
        <taxon>Gammaproteobacteria</taxon>
        <taxon>Oceanospirillales</taxon>
        <taxon>Endozoicomonadaceae</taxon>
        <taxon>Parendozoicomonas</taxon>
    </lineage>
</organism>
<dbReference type="Gene3D" id="3.30.310.280">
    <property type="match status" value="1"/>
</dbReference>
<feature type="domain" description="Aerobactin siderophore biosynthesis IucA/IucC N-terminal" evidence="2">
    <location>
        <begin position="143"/>
        <end position="385"/>
    </location>
</feature>